<dbReference type="InterPro" id="IPR005162">
    <property type="entry name" value="Retrotrans_gag_dom"/>
</dbReference>
<dbReference type="STRING" id="4096.A0A1U7VMZ2"/>
<dbReference type="AlphaFoldDB" id="A0A1U7VMZ2"/>
<name>A0A1U7VMZ2_NICSY</name>
<gene>
    <name evidence="4" type="primary">LOC104220182</name>
</gene>
<organism evidence="3 4">
    <name type="scientific">Nicotiana sylvestris</name>
    <name type="common">Wood tobacco</name>
    <name type="synonym">South American tobacco</name>
    <dbReference type="NCBI Taxonomy" id="4096"/>
    <lineage>
        <taxon>Eukaryota</taxon>
        <taxon>Viridiplantae</taxon>
        <taxon>Streptophyta</taxon>
        <taxon>Embryophyta</taxon>
        <taxon>Tracheophyta</taxon>
        <taxon>Spermatophyta</taxon>
        <taxon>Magnoliopsida</taxon>
        <taxon>eudicotyledons</taxon>
        <taxon>Gunneridae</taxon>
        <taxon>Pentapetalae</taxon>
        <taxon>asterids</taxon>
        <taxon>lamiids</taxon>
        <taxon>Solanales</taxon>
        <taxon>Solanaceae</taxon>
        <taxon>Nicotianoideae</taxon>
        <taxon>Nicotianeae</taxon>
        <taxon>Nicotiana</taxon>
    </lineage>
</organism>
<feature type="domain" description="Retrotransposon gag" evidence="2">
    <location>
        <begin position="94"/>
        <end position="189"/>
    </location>
</feature>
<keyword evidence="3" id="KW-1185">Reference proteome</keyword>
<proteinExistence type="predicted"/>
<reference evidence="4" key="2">
    <citation type="submission" date="2025-08" db="UniProtKB">
        <authorList>
            <consortium name="RefSeq"/>
        </authorList>
    </citation>
    <scope>IDENTIFICATION</scope>
    <source>
        <tissue evidence="4">Leaf</tissue>
    </source>
</reference>
<reference evidence="3" key="1">
    <citation type="journal article" date="2013" name="Genome Biol.">
        <title>Reference genomes and transcriptomes of Nicotiana sylvestris and Nicotiana tomentosiformis.</title>
        <authorList>
            <person name="Sierro N."/>
            <person name="Battey J.N."/>
            <person name="Ouadi S."/>
            <person name="Bovet L."/>
            <person name="Goepfert S."/>
            <person name="Bakaher N."/>
            <person name="Peitsch M.C."/>
            <person name="Ivanov N.V."/>
        </authorList>
    </citation>
    <scope>NUCLEOTIDE SEQUENCE [LARGE SCALE GENOMIC DNA]</scope>
</reference>
<dbReference type="Proteomes" id="UP000189701">
    <property type="component" value="Unplaced"/>
</dbReference>
<protein>
    <submittedName>
        <fullName evidence="4">Uncharacterized protein LOC104220182</fullName>
    </submittedName>
</protein>
<dbReference type="RefSeq" id="XP_009769302.1">
    <property type="nucleotide sequence ID" value="XM_009771000.1"/>
</dbReference>
<dbReference type="GeneID" id="104220182"/>
<evidence type="ECO:0000313" key="4">
    <source>
        <dbReference type="RefSeq" id="XP_009769302.1"/>
    </source>
</evidence>
<evidence type="ECO:0000259" key="2">
    <source>
        <dbReference type="Pfam" id="PF03732"/>
    </source>
</evidence>
<sequence length="226" mass="26301">MARTRNSDTDTQDVAQETIATIMPSCPTRTRGVKIPPQLNRQNSSESSRENEFLKLRRTLFRGTIVDEDPILLLEAVKEALRAMKAFYDESMELAAYQLRDVVGSWFEMWEKKRDEHDGPPTWEKIEEAFMANFIPEEDRESKATEFEQLKQGNKSVQEYYIEFISLTKHVPHIVKTEKARIRSFFGSLSYHIKDTTSTAAVEMTTFSSVVGFPKHLEKDRQQRRE</sequence>
<dbReference type="KEGG" id="nsy:104220182"/>
<dbReference type="OrthoDB" id="1300372at2759"/>
<accession>A0A1U7VMZ2</accession>
<evidence type="ECO:0000313" key="3">
    <source>
        <dbReference type="Proteomes" id="UP000189701"/>
    </source>
</evidence>
<evidence type="ECO:0000256" key="1">
    <source>
        <dbReference type="SAM" id="MobiDB-lite"/>
    </source>
</evidence>
<dbReference type="Pfam" id="PF03732">
    <property type="entry name" value="Retrotrans_gag"/>
    <property type="match status" value="1"/>
</dbReference>
<feature type="region of interest" description="Disordered" evidence="1">
    <location>
        <begin position="27"/>
        <end position="50"/>
    </location>
</feature>